<organism evidence="1 2">
    <name type="scientific">Caerostris extrusa</name>
    <name type="common">Bark spider</name>
    <name type="synonym">Caerostris bankana</name>
    <dbReference type="NCBI Taxonomy" id="172846"/>
    <lineage>
        <taxon>Eukaryota</taxon>
        <taxon>Metazoa</taxon>
        <taxon>Ecdysozoa</taxon>
        <taxon>Arthropoda</taxon>
        <taxon>Chelicerata</taxon>
        <taxon>Arachnida</taxon>
        <taxon>Araneae</taxon>
        <taxon>Araneomorphae</taxon>
        <taxon>Entelegynae</taxon>
        <taxon>Araneoidea</taxon>
        <taxon>Araneidae</taxon>
        <taxon>Caerostris</taxon>
    </lineage>
</organism>
<protein>
    <submittedName>
        <fullName evidence="1">Uncharacterized protein</fullName>
    </submittedName>
</protein>
<feature type="non-terminal residue" evidence="1">
    <location>
        <position position="59"/>
    </location>
</feature>
<dbReference type="Proteomes" id="UP001054945">
    <property type="component" value="Unassembled WGS sequence"/>
</dbReference>
<evidence type="ECO:0000313" key="1">
    <source>
        <dbReference type="EMBL" id="GIZ01137.1"/>
    </source>
</evidence>
<evidence type="ECO:0000313" key="2">
    <source>
        <dbReference type="Proteomes" id="UP001054945"/>
    </source>
</evidence>
<sequence>MCRMDSFHKASTDEDSILTRRVPDIQSNLKKILMSIEEEETKNLCVGECSRSSRLDSQS</sequence>
<keyword evidence="2" id="KW-1185">Reference proteome</keyword>
<accession>A0AAV4Y1E1</accession>
<dbReference type="EMBL" id="BPLR01001259">
    <property type="protein sequence ID" value="GIZ01137.1"/>
    <property type="molecule type" value="Genomic_DNA"/>
</dbReference>
<proteinExistence type="predicted"/>
<reference evidence="1 2" key="1">
    <citation type="submission" date="2021-06" db="EMBL/GenBank/DDBJ databases">
        <title>Caerostris extrusa draft genome.</title>
        <authorList>
            <person name="Kono N."/>
            <person name="Arakawa K."/>
        </authorList>
    </citation>
    <scope>NUCLEOTIDE SEQUENCE [LARGE SCALE GENOMIC DNA]</scope>
</reference>
<comment type="caution">
    <text evidence="1">The sequence shown here is derived from an EMBL/GenBank/DDBJ whole genome shotgun (WGS) entry which is preliminary data.</text>
</comment>
<name>A0AAV4Y1E1_CAEEX</name>
<dbReference type="AlphaFoldDB" id="A0AAV4Y1E1"/>
<gene>
    <name evidence="1" type="ORF">CEXT_362801</name>
</gene>